<organism evidence="2 3">
    <name type="scientific">Planotetraspora kaengkrachanensis</name>
    <dbReference type="NCBI Taxonomy" id="575193"/>
    <lineage>
        <taxon>Bacteria</taxon>
        <taxon>Bacillati</taxon>
        <taxon>Actinomycetota</taxon>
        <taxon>Actinomycetes</taxon>
        <taxon>Streptosporangiales</taxon>
        <taxon>Streptosporangiaceae</taxon>
        <taxon>Planotetraspora</taxon>
    </lineage>
</organism>
<proteinExistence type="predicted"/>
<dbReference type="SUPFAM" id="SSF52091">
    <property type="entry name" value="SpoIIaa-like"/>
    <property type="match status" value="1"/>
</dbReference>
<evidence type="ECO:0000259" key="1">
    <source>
        <dbReference type="PROSITE" id="PS50801"/>
    </source>
</evidence>
<dbReference type="Pfam" id="PF13466">
    <property type="entry name" value="STAS_2"/>
    <property type="match status" value="1"/>
</dbReference>
<dbReference type="AlphaFoldDB" id="A0A8J3M7E1"/>
<gene>
    <name evidence="2" type="ORF">Pka01_39570</name>
</gene>
<dbReference type="Gene3D" id="3.30.750.24">
    <property type="entry name" value="STAS domain"/>
    <property type="match status" value="1"/>
</dbReference>
<dbReference type="InterPro" id="IPR002645">
    <property type="entry name" value="STAS_dom"/>
</dbReference>
<dbReference type="PROSITE" id="PS50801">
    <property type="entry name" value="STAS"/>
    <property type="match status" value="1"/>
</dbReference>
<accession>A0A8J3M7E1</accession>
<sequence>MTKVHGRLSPASTPDILYTDDQLSIRCSGRGRIRLSGQIDVTNSDAAIKALLLLYGGGHAPTCDVEDLEFIDLYGLRTLALLSDDPVDHPVRLSNVQPGLERVLELLAWPTFAIT</sequence>
<dbReference type="InterPro" id="IPR058548">
    <property type="entry name" value="MlaB-like_STAS"/>
</dbReference>
<evidence type="ECO:0000313" key="3">
    <source>
        <dbReference type="Proteomes" id="UP000630097"/>
    </source>
</evidence>
<dbReference type="InterPro" id="IPR036513">
    <property type="entry name" value="STAS_dom_sf"/>
</dbReference>
<evidence type="ECO:0000313" key="2">
    <source>
        <dbReference type="EMBL" id="GIG80830.1"/>
    </source>
</evidence>
<protein>
    <recommendedName>
        <fullName evidence="1">STAS domain-containing protein</fullName>
    </recommendedName>
</protein>
<dbReference type="EMBL" id="BONV01000017">
    <property type="protein sequence ID" value="GIG80830.1"/>
    <property type="molecule type" value="Genomic_DNA"/>
</dbReference>
<comment type="caution">
    <text evidence="2">The sequence shown here is derived from an EMBL/GenBank/DDBJ whole genome shotgun (WGS) entry which is preliminary data.</text>
</comment>
<keyword evidence="3" id="KW-1185">Reference proteome</keyword>
<dbReference type="RefSeq" id="WP_203884230.1">
    <property type="nucleotide sequence ID" value="NZ_BAABHH010000033.1"/>
</dbReference>
<name>A0A8J3M7E1_9ACTN</name>
<reference evidence="2 3" key="1">
    <citation type="submission" date="2021-01" db="EMBL/GenBank/DDBJ databases">
        <title>Whole genome shotgun sequence of Planotetraspora kaengkrachanensis NBRC 104272.</title>
        <authorList>
            <person name="Komaki H."/>
            <person name="Tamura T."/>
        </authorList>
    </citation>
    <scope>NUCLEOTIDE SEQUENCE [LARGE SCALE GENOMIC DNA]</scope>
    <source>
        <strain evidence="2 3">NBRC 104272</strain>
    </source>
</reference>
<dbReference type="Proteomes" id="UP000630097">
    <property type="component" value="Unassembled WGS sequence"/>
</dbReference>
<feature type="domain" description="STAS" evidence="1">
    <location>
        <begin position="33"/>
        <end position="115"/>
    </location>
</feature>